<evidence type="ECO:0000256" key="2">
    <source>
        <dbReference type="ARBA" id="ARBA00023145"/>
    </source>
</evidence>
<sequence length="392" mass="44129">MLCAIITWLLPVASPLLDGGSRSIFDNLKTQKNLVYTPEEEFQHFSRFEEELQAKNVPLSPNQLAELYEDTRPAIMQSLVDEINSEQNLWTASTDQERFYGHSLGDAKKLCGTLLEEAEGLEEKVYPPGELADIPNSFDARDAFKECKDVIGHVCCDGCTKGRPDAAWSFLNVYGIATEGSMSAADGCWPYNFPKCGHHQQDSKYQPCPEKNYDTPPCLDRCPNKNYGTPLDKDRHFTAHFSPYQLKGTDNIKKEIMTNGPTSAAFSMYDDFLSYESGVYKHTSGTLMGEHGVEIIGWGTKQGVDYWLVMNSWNEGWGVHGTFKIAQGDCGINDMAIERFMRLVESLNLRPTSRRWLSSHSSNILNCQAYVRRKVGDRHGHIQEPVSKEVVS</sequence>
<reference evidence="5 6" key="1">
    <citation type="submission" date="2008-07" db="EMBL/GenBank/DDBJ databases">
        <authorList>
            <person name="El-Sayed N."/>
            <person name="Caler E."/>
            <person name="Inman J."/>
            <person name="Amedeo P."/>
            <person name="Hass B."/>
            <person name="Wortman J."/>
        </authorList>
    </citation>
    <scope>NUCLEOTIDE SEQUENCE [LARGE SCALE GENOMIC DNA]</scope>
    <source>
        <strain evidence="6">ATCC 50983 / TXsc</strain>
    </source>
</reference>
<dbReference type="OrthoDB" id="640249at2759"/>
<comment type="similarity">
    <text evidence="1">Belongs to the peptidase C1 family.</text>
</comment>
<dbReference type="SUPFAM" id="SSF54001">
    <property type="entry name" value="Cysteine proteinases"/>
    <property type="match status" value="1"/>
</dbReference>
<feature type="chain" id="PRO_5013084736" evidence="3">
    <location>
        <begin position="16"/>
        <end position="392"/>
    </location>
</feature>
<dbReference type="Proteomes" id="UP000007800">
    <property type="component" value="Unassembled WGS sequence"/>
</dbReference>
<dbReference type="GO" id="GO:0006508">
    <property type="term" value="P:proteolysis"/>
    <property type="evidence" value="ECO:0007669"/>
    <property type="project" value="UniProtKB-KW"/>
</dbReference>
<keyword evidence="5" id="KW-0645">Protease</keyword>
<accession>C5K5J1</accession>
<evidence type="ECO:0000256" key="3">
    <source>
        <dbReference type="SAM" id="SignalP"/>
    </source>
</evidence>
<feature type="signal peptide" evidence="3">
    <location>
        <begin position="1"/>
        <end position="15"/>
    </location>
</feature>
<dbReference type="Pfam" id="PF00112">
    <property type="entry name" value="Peptidase_C1"/>
    <property type="match status" value="1"/>
</dbReference>
<evidence type="ECO:0000313" key="6">
    <source>
        <dbReference type="Proteomes" id="UP000007800"/>
    </source>
</evidence>
<name>C5K5J1_PERM5</name>
<dbReference type="EMBL" id="GG670634">
    <property type="protein sequence ID" value="EER20253.1"/>
    <property type="molecule type" value="Genomic_DNA"/>
</dbReference>
<proteinExistence type="inferred from homology"/>
<gene>
    <name evidence="5" type="ORF">Pmar_PMAR010014</name>
</gene>
<keyword evidence="3" id="KW-0732">Signal</keyword>
<dbReference type="InterPro" id="IPR038765">
    <property type="entry name" value="Papain-like_cys_pep_sf"/>
</dbReference>
<dbReference type="GeneID" id="9053794"/>
<keyword evidence="6" id="KW-1185">Reference proteome</keyword>
<keyword evidence="5" id="KW-0378">Hydrolase</keyword>
<dbReference type="SMART" id="SM00645">
    <property type="entry name" value="Pept_C1"/>
    <property type="match status" value="1"/>
</dbReference>
<dbReference type="Gene3D" id="3.90.70.10">
    <property type="entry name" value="Cysteine proteinases"/>
    <property type="match status" value="1"/>
</dbReference>
<dbReference type="PANTHER" id="PTHR12411">
    <property type="entry name" value="CYSTEINE PROTEASE FAMILY C1-RELATED"/>
    <property type="match status" value="1"/>
</dbReference>
<feature type="domain" description="Peptidase C1A papain C-terminal" evidence="4">
    <location>
        <begin position="134"/>
        <end position="340"/>
    </location>
</feature>
<evidence type="ECO:0000256" key="1">
    <source>
        <dbReference type="ARBA" id="ARBA00008455"/>
    </source>
</evidence>
<evidence type="ECO:0000259" key="4">
    <source>
        <dbReference type="SMART" id="SM00645"/>
    </source>
</evidence>
<dbReference type="InParanoid" id="C5K5J1"/>
<organism evidence="6">
    <name type="scientific">Perkinsus marinus (strain ATCC 50983 / TXsc)</name>
    <dbReference type="NCBI Taxonomy" id="423536"/>
    <lineage>
        <taxon>Eukaryota</taxon>
        <taxon>Sar</taxon>
        <taxon>Alveolata</taxon>
        <taxon>Perkinsozoa</taxon>
        <taxon>Perkinsea</taxon>
        <taxon>Perkinsida</taxon>
        <taxon>Perkinsidae</taxon>
        <taxon>Perkinsus</taxon>
    </lineage>
</organism>
<dbReference type="InterPro" id="IPR000668">
    <property type="entry name" value="Peptidase_C1A_C"/>
</dbReference>
<dbReference type="InterPro" id="IPR013128">
    <property type="entry name" value="Peptidase_C1A"/>
</dbReference>
<evidence type="ECO:0000313" key="5">
    <source>
        <dbReference type="EMBL" id="EER20253.1"/>
    </source>
</evidence>
<protein>
    <submittedName>
        <fullName evidence="5">Cysteine protease, putative</fullName>
    </submittedName>
</protein>
<keyword evidence="2" id="KW-0865">Zymogen</keyword>
<dbReference type="GO" id="GO:0008234">
    <property type="term" value="F:cysteine-type peptidase activity"/>
    <property type="evidence" value="ECO:0007669"/>
    <property type="project" value="InterPro"/>
</dbReference>
<dbReference type="AlphaFoldDB" id="C5K5J1"/>
<dbReference type="RefSeq" id="XP_002788457.1">
    <property type="nucleotide sequence ID" value="XM_002788411.1"/>
</dbReference>